<keyword evidence="5" id="KW-0472">Membrane</keyword>
<proteinExistence type="inferred from homology"/>
<feature type="domain" description="Aldehyde dehydrogenase" evidence="6">
    <location>
        <begin position="33"/>
        <end position="487"/>
    </location>
</feature>
<dbReference type="FunFam" id="3.40.309.10:FF:000009">
    <property type="entry name" value="Aldehyde dehydrogenase A"/>
    <property type="match status" value="1"/>
</dbReference>
<evidence type="ECO:0000256" key="4">
    <source>
        <dbReference type="RuleBase" id="RU003345"/>
    </source>
</evidence>
<dbReference type="RefSeq" id="WP_225972524.1">
    <property type="nucleotide sequence ID" value="NZ_CP031124.1"/>
</dbReference>
<dbReference type="Gene3D" id="3.40.309.10">
    <property type="entry name" value="Aldehyde Dehydrogenase, Chain A, domain 2"/>
    <property type="match status" value="1"/>
</dbReference>
<comment type="similarity">
    <text evidence="1 4">Belongs to the aldehyde dehydrogenase family.</text>
</comment>
<keyword evidence="8" id="KW-1185">Reference proteome</keyword>
<dbReference type="CDD" id="cd07102">
    <property type="entry name" value="ALDH_EDX86601"/>
    <property type="match status" value="1"/>
</dbReference>
<dbReference type="PROSITE" id="PS00070">
    <property type="entry name" value="ALDEHYDE_DEHYDR_CYS"/>
    <property type="match status" value="1"/>
</dbReference>
<gene>
    <name evidence="7" type="primary">aldh</name>
    <name evidence="7" type="ORF">DTO96_100151</name>
</gene>
<dbReference type="PANTHER" id="PTHR11699">
    <property type="entry name" value="ALDEHYDE DEHYDROGENASE-RELATED"/>
    <property type="match status" value="1"/>
</dbReference>
<dbReference type="EMBL" id="CP031124">
    <property type="protein sequence ID" value="AXF84444.1"/>
    <property type="molecule type" value="Genomic_DNA"/>
</dbReference>
<evidence type="ECO:0000256" key="2">
    <source>
        <dbReference type="ARBA" id="ARBA00023002"/>
    </source>
</evidence>
<evidence type="ECO:0000313" key="8">
    <source>
        <dbReference type="Proteomes" id="UP000252182"/>
    </source>
</evidence>
<dbReference type="Gene3D" id="3.40.605.10">
    <property type="entry name" value="Aldehyde Dehydrogenase, Chain A, domain 1"/>
    <property type="match status" value="1"/>
</dbReference>
<evidence type="ECO:0000256" key="3">
    <source>
        <dbReference type="PROSITE-ProRule" id="PRU10007"/>
    </source>
</evidence>
<sequence length="492" mass="52879">MKAINPLVVIVAALGAELGCVFIVFLIGVDMSTTFSVVSPVDGQVLAEYGYASGEDIRQALEASQQVALTWQNTPLAQRKVLVGQAIDWLVSQRDRIAEAIAQQIGRPIAQAAGEVRGLEERARHMIAIADEALADNYPAPKEGFTRFLRREPLGTVLVLAPWNYPFLTAINTIVPALVAGNRVILKHSSQVPLVAKIFDEAFKAAGLPNGVFQVLHMTHDDTLALIGSEGIDFVAFTGSVEGGRTVQRAAAERFIGLGLELGGKDPAYVRADADLNNAVENLVDGAFFNSGQSCCGVERIYVHASLYDDFVAQFVELTKGYRFGNPMDANTNLGPMVRARAADFVRQQIADAVAAGAKTLIPAGHFTHDAPGTAYLAPQVLVDVDHRMRLMTEESFGPVIGIMPVSGDEEALRLMNDSDFGLTASIWTTDADAAMALADQIETGTVFMNRCDYLDPALAWTGVKDTGRGVSLSALGYAQLTRVKSIHFRTA</sequence>
<keyword evidence="5" id="KW-0812">Transmembrane</keyword>
<protein>
    <submittedName>
        <fullName evidence="7">Aldehyde dehydrogenase</fullName>
        <ecNumber evidence="7">1.2.1.3</ecNumber>
    </submittedName>
</protein>
<dbReference type="InterPro" id="IPR016162">
    <property type="entry name" value="Ald_DH_N"/>
</dbReference>
<dbReference type="InterPro" id="IPR016161">
    <property type="entry name" value="Ald_DH/histidinol_DH"/>
</dbReference>
<evidence type="ECO:0000256" key="5">
    <source>
        <dbReference type="SAM" id="Phobius"/>
    </source>
</evidence>
<dbReference type="EC" id="1.2.1.3" evidence="7"/>
<dbReference type="InterPro" id="IPR015590">
    <property type="entry name" value="Aldehyde_DH_dom"/>
</dbReference>
<keyword evidence="5" id="KW-1133">Transmembrane helix</keyword>
<dbReference type="AlphaFoldDB" id="A0A345D7V6"/>
<reference evidence="8" key="1">
    <citation type="submission" date="2018-07" db="EMBL/GenBank/DDBJ databases">
        <authorList>
            <person name="Kim H."/>
        </authorList>
    </citation>
    <scope>NUCLEOTIDE SEQUENCE [LARGE SCALE GENOMIC DNA]</scope>
    <source>
        <strain evidence="8">F02</strain>
    </source>
</reference>
<accession>A0A345D7V6</accession>
<name>A0A345D7V6_9BURK</name>
<dbReference type="GO" id="GO:0004029">
    <property type="term" value="F:aldehyde dehydrogenase (NAD+) activity"/>
    <property type="evidence" value="ECO:0007669"/>
    <property type="project" value="UniProtKB-EC"/>
</dbReference>
<dbReference type="PROSITE" id="PS00687">
    <property type="entry name" value="ALDEHYDE_DEHYDR_GLU"/>
    <property type="match status" value="1"/>
</dbReference>
<evidence type="ECO:0000259" key="6">
    <source>
        <dbReference type="Pfam" id="PF00171"/>
    </source>
</evidence>
<dbReference type="Proteomes" id="UP000252182">
    <property type="component" value="Chromosome"/>
</dbReference>
<feature type="active site" evidence="3">
    <location>
        <position position="261"/>
    </location>
</feature>
<dbReference type="InterPro" id="IPR016163">
    <property type="entry name" value="Ald_DH_C"/>
</dbReference>
<dbReference type="InterPro" id="IPR029510">
    <property type="entry name" value="Ald_DH_CS_GLU"/>
</dbReference>
<feature type="transmembrane region" description="Helical" evidence="5">
    <location>
        <begin position="7"/>
        <end position="29"/>
    </location>
</feature>
<dbReference type="KEGG" id="hyf:DTO96_100151"/>
<keyword evidence="2 4" id="KW-0560">Oxidoreductase</keyword>
<organism evidence="7 8">
    <name type="scientific">Ephemeroptericola cinctiostellae</name>
    <dbReference type="NCBI Taxonomy" id="2268024"/>
    <lineage>
        <taxon>Bacteria</taxon>
        <taxon>Pseudomonadati</taxon>
        <taxon>Pseudomonadota</taxon>
        <taxon>Betaproteobacteria</taxon>
        <taxon>Burkholderiales</taxon>
        <taxon>Burkholderiaceae</taxon>
        <taxon>Ephemeroptericola</taxon>
    </lineage>
</organism>
<evidence type="ECO:0000313" key="7">
    <source>
        <dbReference type="EMBL" id="AXF84444.1"/>
    </source>
</evidence>
<dbReference type="Pfam" id="PF00171">
    <property type="entry name" value="Aldedh"/>
    <property type="match status" value="1"/>
</dbReference>
<dbReference type="SUPFAM" id="SSF53720">
    <property type="entry name" value="ALDH-like"/>
    <property type="match status" value="1"/>
</dbReference>
<dbReference type="InterPro" id="IPR016160">
    <property type="entry name" value="Ald_DH_CS_CYS"/>
</dbReference>
<evidence type="ECO:0000256" key="1">
    <source>
        <dbReference type="ARBA" id="ARBA00009986"/>
    </source>
</evidence>